<accession>A0A0L8MZF9</accession>
<evidence type="ECO:0000256" key="1">
    <source>
        <dbReference type="SAM" id="MobiDB-lite"/>
    </source>
</evidence>
<feature type="region of interest" description="Disordered" evidence="1">
    <location>
        <begin position="82"/>
        <end position="108"/>
    </location>
</feature>
<evidence type="ECO:0000313" key="2">
    <source>
        <dbReference type="EMBL" id="KOG55670.1"/>
    </source>
</evidence>
<gene>
    <name evidence="2" type="ORF">ADK75_10215</name>
</gene>
<organism evidence="2 3">
    <name type="scientific">Streptomyces virginiae</name>
    <name type="common">Streptomyces cinnamonensis</name>
    <dbReference type="NCBI Taxonomy" id="1961"/>
    <lineage>
        <taxon>Bacteria</taxon>
        <taxon>Bacillati</taxon>
        <taxon>Actinomycetota</taxon>
        <taxon>Actinomycetes</taxon>
        <taxon>Kitasatosporales</taxon>
        <taxon>Streptomycetaceae</taxon>
        <taxon>Streptomyces</taxon>
    </lineage>
</organism>
<proteinExistence type="predicted"/>
<reference evidence="3" key="1">
    <citation type="submission" date="2015-07" db="EMBL/GenBank/DDBJ databases">
        <authorList>
            <consortium name="Consortium for Microbial Forensics and Genomics (microFORGE)"/>
            <person name="Knight B.M."/>
            <person name="Roberts D.P."/>
            <person name="Lin D."/>
            <person name="Hari K."/>
            <person name="Fletcher J."/>
            <person name="Melcher U."/>
            <person name="Blagden T."/>
            <person name="Winegar R.A."/>
        </authorList>
    </citation>
    <scope>NUCLEOTIDE SEQUENCE [LARGE SCALE GENOMIC DNA]</scope>
    <source>
        <strain evidence="3">NRRL B-1447</strain>
    </source>
</reference>
<dbReference type="Proteomes" id="UP000037084">
    <property type="component" value="Unassembled WGS sequence"/>
</dbReference>
<name>A0A0L8MZF9_STRVG</name>
<sequence>MSPDLRVVIYPPDSEGGRRVRVDGQILGRAFGPGDLLEFLRRASLDPNDVRRDDMLRNMVAARASAILIELSFPLSGRSVGNGIRTGMYRGPSRGMGVRIPPRPPNAD</sequence>
<dbReference type="EMBL" id="LGUV01000079">
    <property type="protein sequence ID" value="KOG55670.1"/>
    <property type="molecule type" value="Genomic_DNA"/>
</dbReference>
<dbReference type="AlphaFoldDB" id="A0A0L8MZF9"/>
<protein>
    <submittedName>
        <fullName evidence="2">Uncharacterized protein</fullName>
    </submittedName>
</protein>
<comment type="caution">
    <text evidence="2">The sequence shown here is derived from an EMBL/GenBank/DDBJ whole genome shotgun (WGS) entry which is preliminary data.</text>
</comment>
<evidence type="ECO:0000313" key="3">
    <source>
        <dbReference type="Proteomes" id="UP000037084"/>
    </source>
</evidence>